<accession>A0A239AHF2</accession>
<keyword evidence="2" id="KW-1185">Reference proteome</keyword>
<proteinExistence type="predicted"/>
<sequence>MLTRLDLVLFRNDDLGLFRLSIDYELFADMMYRDGVGFFADFLQHCDTGSTVIAEHLDLDQLVGFQADIDFLQNLFRQAVIADHHYRMQIVGETT</sequence>
<dbReference type="AlphaFoldDB" id="A0A239AHF2"/>
<organism evidence="1 2">
    <name type="scientific">Methylobacillus rhizosphaerae</name>
    <dbReference type="NCBI Taxonomy" id="551994"/>
    <lineage>
        <taxon>Bacteria</taxon>
        <taxon>Pseudomonadati</taxon>
        <taxon>Pseudomonadota</taxon>
        <taxon>Betaproteobacteria</taxon>
        <taxon>Nitrosomonadales</taxon>
        <taxon>Methylophilaceae</taxon>
        <taxon>Methylobacillus</taxon>
    </lineage>
</organism>
<dbReference type="Proteomes" id="UP000198305">
    <property type="component" value="Unassembled WGS sequence"/>
</dbReference>
<evidence type="ECO:0000313" key="2">
    <source>
        <dbReference type="Proteomes" id="UP000198305"/>
    </source>
</evidence>
<gene>
    <name evidence="1" type="ORF">SAMN05192560_1935</name>
</gene>
<name>A0A239AHF2_9PROT</name>
<reference evidence="2" key="1">
    <citation type="submission" date="2017-06" db="EMBL/GenBank/DDBJ databases">
        <authorList>
            <person name="Varghese N."/>
            <person name="Submissions S."/>
        </authorList>
    </citation>
    <scope>NUCLEOTIDE SEQUENCE [LARGE SCALE GENOMIC DNA]</scope>
    <source>
        <strain evidence="2">Ca-68</strain>
    </source>
</reference>
<dbReference type="EMBL" id="FZOA01000007">
    <property type="protein sequence ID" value="SNR95096.1"/>
    <property type="molecule type" value="Genomic_DNA"/>
</dbReference>
<evidence type="ECO:0000313" key="1">
    <source>
        <dbReference type="EMBL" id="SNR95096.1"/>
    </source>
</evidence>
<protein>
    <submittedName>
        <fullName evidence="1">Uncharacterized protein</fullName>
    </submittedName>
</protein>